<feature type="non-terminal residue" evidence="1">
    <location>
        <position position="34"/>
    </location>
</feature>
<dbReference type="EMBL" id="LAZR01029501">
    <property type="protein sequence ID" value="KKL59401.1"/>
    <property type="molecule type" value="Genomic_DNA"/>
</dbReference>
<organism evidence="1">
    <name type="scientific">marine sediment metagenome</name>
    <dbReference type="NCBI Taxonomy" id="412755"/>
    <lineage>
        <taxon>unclassified sequences</taxon>
        <taxon>metagenomes</taxon>
        <taxon>ecological metagenomes</taxon>
    </lineage>
</organism>
<proteinExistence type="predicted"/>
<protein>
    <submittedName>
        <fullName evidence="1">Uncharacterized protein</fullName>
    </submittedName>
</protein>
<accession>A0A0F9DZX4</accession>
<evidence type="ECO:0000313" key="1">
    <source>
        <dbReference type="EMBL" id="KKL59401.1"/>
    </source>
</evidence>
<comment type="caution">
    <text evidence="1">The sequence shown here is derived from an EMBL/GenBank/DDBJ whole genome shotgun (WGS) entry which is preliminary data.</text>
</comment>
<name>A0A0F9DZX4_9ZZZZ</name>
<dbReference type="AlphaFoldDB" id="A0A0F9DZX4"/>
<reference evidence="1" key="1">
    <citation type="journal article" date="2015" name="Nature">
        <title>Complex archaea that bridge the gap between prokaryotes and eukaryotes.</title>
        <authorList>
            <person name="Spang A."/>
            <person name="Saw J.H."/>
            <person name="Jorgensen S.L."/>
            <person name="Zaremba-Niedzwiedzka K."/>
            <person name="Martijn J."/>
            <person name="Lind A.E."/>
            <person name="van Eijk R."/>
            <person name="Schleper C."/>
            <person name="Guy L."/>
            <person name="Ettema T.J."/>
        </authorList>
    </citation>
    <scope>NUCLEOTIDE SEQUENCE</scope>
</reference>
<gene>
    <name evidence="1" type="ORF">LCGC14_2215680</name>
</gene>
<sequence>MVKVISGDPSSVFTRFTSSGVWTKRDGVNTVIVE</sequence>